<dbReference type="NCBIfam" id="TIGR01347">
    <property type="entry name" value="sucB"/>
    <property type="match status" value="1"/>
</dbReference>
<dbReference type="PANTHER" id="PTHR43416:SF5">
    <property type="entry name" value="DIHYDROLIPOYLLYSINE-RESIDUE SUCCINYLTRANSFERASE COMPONENT OF 2-OXOGLUTARATE DEHYDROGENASE COMPLEX, MITOCHONDRIAL"/>
    <property type="match status" value="1"/>
</dbReference>
<protein>
    <recommendedName>
        <fullName evidence="5 11">Dihydrolipoyllysine-residue succinyltransferase component of 2-oxoglutarate dehydrogenase complex</fullName>
        <ecNumber evidence="4 11">2.3.1.61</ecNumber>
    </recommendedName>
    <alternativeName>
        <fullName evidence="11">2-oxoglutarate dehydrogenase complex component E2</fullName>
    </alternativeName>
</protein>
<dbReference type="Pfam" id="PF00198">
    <property type="entry name" value="2-oxoacid_dh"/>
    <property type="match status" value="1"/>
</dbReference>
<dbReference type="GO" id="GO:0033512">
    <property type="term" value="P:L-lysine catabolic process to acetyl-CoA via saccharopine"/>
    <property type="evidence" value="ECO:0007669"/>
    <property type="project" value="UniProtKB-UniRule"/>
</dbReference>
<dbReference type="GO" id="GO:0005829">
    <property type="term" value="C:cytosol"/>
    <property type="evidence" value="ECO:0007669"/>
    <property type="project" value="TreeGrafter"/>
</dbReference>
<dbReference type="EC" id="2.3.1.61" evidence="4 11"/>
<comment type="cofactor">
    <cofactor evidence="11">
        <name>(R)-lipoate</name>
        <dbReference type="ChEBI" id="CHEBI:83088"/>
    </cofactor>
    <text evidence="11">Binds 1 lipoyl cofactor covalently.</text>
</comment>
<dbReference type="InterPro" id="IPR011053">
    <property type="entry name" value="Single_hybrid_motif"/>
</dbReference>
<dbReference type="Gene3D" id="3.30.559.10">
    <property type="entry name" value="Chloramphenicol acetyltransferase-like domain"/>
    <property type="match status" value="1"/>
</dbReference>
<dbReference type="PROSITE" id="PS51826">
    <property type="entry name" value="PSBD"/>
    <property type="match status" value="1"/>
</dbReference>
<accession>A0A450RUS8</accession>
<dbReference type="Gene3D" id="2.40.50.100">
    <property type="match status" value="1"/>
</dbReference>
<dbReference type="SUPFAM" id="SSF47005">
    <property type="entry name" value="Peripheral subunit-binding domain of 2-oxo acid dehydrogenase complex"/>
    <property type="match status" value="1"/>
</dbReference>
<feature type="domain" description="Peripheral subunit-binding (PSBD)" evidence="14">
    <location>
        <begin position="124"/>
        <end position="161"/>
    </location>
</feature>
<dbReference type="SUPFAM" id="SSF51230">
    <property type="entry name" value="Single hybrid motif"/>
    <property type="match status" value="1"/>
</dbReference>
<evidence type="ECO:0000256" key="6">
    <source>
        <dbReference type="ARBA" id="ARBA00022532"/>
    </source>
</evidence>
<dbReference type="Pfam" id="PF00364">
    <property type="entry name" value="Biotin_lipoyl"/>
    <property type="match status" value="1"/>
</dbReference>
<comment type="similarity">
    <text evidence="3 11">Belongs to the 2-oxoacid dehydrogenase family.</text>
</comment>
<comment type="function">
    <text evidence="1 11">E2 component of the 2-oxoglutarate dehydrogenase (OGDH) complex which catalyzes the second step in the conversion of 2-oxoglutarate to succinyl-CoA and CO(2).</text>
</comment>
<evidence type="ECO:0000256" key="7">
    <source>
        <dbReference type="ARBA" id="ARBA00022679"/>
    </source>
</evidence>
<dbReference type="CDD" id="cd06849">
    <property type="entry name" value="lipoyl_domain"/>
    <property type="match status" value="1"/>
</dbReference>
<comment type="pathway">
    <text evidence="2 11">Amino-acid degradation; L-lysine degradation via saccharopine pathway; glutaryl-CoA from L-lysine: step 6/6.</text>
</comment>
<feature type="domain" description="Lipoyl-binding" evidence="13">
    <location>
        <begin position="1"/>
        <end position="76"/>
    </location>
</feature>
<evidence type="ECO:0000256" key="9">
    <source>
        <dbReference type="ARBA" id="ARBA00023315"/>
    </source>
</evidence>
<dbReference type="InterPro" id="IPR004167">
    <property type="entry name" value="PSBD"/>
</dbReference>
<sequence>MIDIKVPMLPESVPDATLLEWKKNTGASVVRDEILVELETDKVVLEVLAPQDGVLQEILRQSGQQVQANDVIARINVDDVGKNSGKPSGGGVDASDATPAVAAPEKAMAEEQDGSATVAGVSTALGPAVRKLVAEHGLDPKAIPGTGRDGRITKGDVLAYLEGQKGASSSSPGIPMQSAPTPNIGPPSGLDSPPPSMTGPRGERRVPMSKIRARIAERLVQAQQTAAILTTFNEANLQAVMELRERFRAPFEKKYGVRLGVMSFFVKAAVQALRQFPIINASLEEPDIVYHDHYDLGVAVGSPRGLVVPVIRDSDSLSFAEIEAKIVEFGEKAANAQLTMNDLSGGTFTITNGGVFGSLMSTPILNPPQSAILGMHKIQDRPVAENGQLVIRPMMYLALSYDHRLIDGQDAVRFLVAIKEAIEDPHRLLLEI</sequence>
<dbReference type="FunFam" id="3.30.559.10:FF:000007">
    <property type="entry name" value="Dihydrolipoamide acetyltransferase component of pyruvate dehydrogenase complex"/>
    <property type="match status" value="1"/>
</dbReference>
<proteinExistence type="inferred from homology"/>
<evidence type="ECO:0000259" key="13">
    <source>
        <dbReference type="PROSITE" id="PS50968"/>
    </source>
</evidence>
<evidence type="ECO:0000256" key="12">
    <source>
        <dbReference type="SAM" id="MobiDB-lite"/>
    </source>
</evidence>
<dbReference type="AlphaFoldDB" id="A0A450RUS8"/>
<keyword evidence="8 11" id="KW-0450">Lipoyl</keyword>
<comment type="catalytic activity">
    <reaction evidence="10 11">
        <text>N(6)-[(R)-dihydrolipoyl]-L-lysyl-[protein] + succinyl-CoA = N(6)-[(R)-S(8)-succinyldihydrolipoyl]-L-lysyl-[protein] + CoA</text>
        <dbReference type="Rhea" id="RHEA:15213"/>
        <dbReference type="Rhea" id="RHEA-COMP:10475"/>
        <dbReference type="Rhea" id="RHEA-COMP:20092"/>
        <dbReference type="ChEBI" id="CHEBI:57287"/>
        <dbReference type="ChEBI" id="CHEBI:57292"/>
        <dbReference type="ChEBI" id="CHEBI:83100"/>
        <dbReference type="ChEBI" id="CHEBI:83120"/>
        <dbReference type="EC" id="2.3.1.61"/>
    </reaction>
</comment>
<dbReference type="EMBL" id="CAADEW010000002">
    <property type="protein sequence ID" value="VFJ42805.1"/>
    <property type="molecule type" value="Genomic_DNA"/>
</dbReference>
<dbReference type="PROSITE" id="PS50968">
    <property type="entry name" value="BIOTINYL_LIPOYL"/>
    <property type="match status" value="1"/>
</dbReference>
<name>A0A450RUS8_9GAMM</name>
<dbReference type="InterPro" id="IPR003016">
    <property type="entry name" value="2-oxoA_DH_lipoyl-BS"/>
</dbReference>
<dbReference type="PROSITE" id="PS00189">
    <property type="entry name" value="LIPOYL"/>
    <property type="match status" value="1"/>
</dbReference>
<evidence type="ECO:0000256" key="2">
    <source>
        <dbReference type="ARBA" id="ARBA00005145"/>
    </source>
</evidence>
<feature type="region of interest" description="Disordered" evidence="12">
    <location>
        <begin position="82"/>
        <end position="102"/>
    </location>
</feature>
<evidence type="ECO:0000256" key="11">
    <source>
        <dbReference type="RuleBase" id="RU361138"/>
    </source>
</evidence>
<dbReference type="UniPathway" id="UPA00868">
    <property type="reaction ID" value="UER00840"/>
</dbReference>
<evidence type="ECO:0000313" key="15">
    <source>
        <dbReference type="EMBL" id="VFJ42805.1"/>
    </source>
</evidence>
<dbReference type="Gene3D" id="4.10.320.10">
    <property type="entry name" value="E3-binding domain"/>
    <property type="match status" value="1"/>
</dbReference>
<dbReference type="InterPro" id="IPR001078">
    <property type="entry name" value="2-oxoacid_DH_actylTfrase"/>
</dbReference>
<dbReference type="InterPro" id="IPR000089">
    <property type="entry name" value="Biotin_lipoyl"/>
</dbReference>
<dbReference type="InterPro" id="IPR050537">
    <property type="entry name" value="2-oxoacid_dehydrogenase"/>
</dbReference>
<evidence type="ECO:0000256" key="3">
    <source>
        <dbReference type="ARBA" id="ARBA00007317"/>
    </source>
</evidence>
<reference evidence="15" key="1">
    <citation type="submission" date="2019-02" db="EMBL/GenBank/DDBJ databases">
        <authorList>
            <person name="Gruber-Vodicka R. H."/>
            <person name="Seah K. B. B."/>
        </authorList>
    </citation>
    <scope>NUCLEOTIDE SEQUENCE</scope>
    <source>
        <strain evidence="15">BECK_BZ15</strain>
    </source>
</reference>
<dbReference type="GO" id="GO:0004149">
    <property type="term" value="F:dihydrolipoyllysine-residue succinyltransferase activity"/>
    <property type="evidence" value="ECO:0007669"/>
    <property type="project" value="UniProtKB-UniRule"/>
</dbReference>
<dbReference type="NCBIfam" id="NF004309">
    <property type="entry name" value="PRK05704.1"/>
    <property type="match status" value="1"/>
</dbReference>
<dbReference type="Pfam" id="PF02817">
    <property type="entry name" value="E3_binding"/>
    <property type="match status" value="1"/>
</dbReference>
<keyword evidence="7 11" id="KW-0808">Transferase</keyword>
<evidence type="ECO:0000256" key="4">
    <source>
        <dbReference type="ARBA" id="ARBA00012945"/>
    </source>
</evidence>
<evidence type="ECO:0000256" key="8">
    <source>
        <dbReference type="ARBA" id="ARBA00022823"/>
    </source>
</evidence>
<dbReference type="GO" id="GO:0045252">
    <property type="term" value="C:oxoglutarate dehydrogenase complex"/>
    <property type="evidence" value="ECO:0007669"/>
    <property type="project" value="UniProtKB-UniRule"/>
</dbReference>
<dbReference type="InterPro" id="IPR036625">
    <property type="entry name" value="E3-bd_dom_sf"/>
</dbReference>
<dbReference type="InterPro" id="IPR006255">
    <property type="entry name" value="SucB"/>
</dbReference>
<evidence type="ECO:0000256" key="5">
    <source>
        <dbReference type="ARBA" id="ARBA00019511"/>
    </source>
</evidence>
<dbReference type="SUPFAM" id="SSF52777">
    <property type="entry name" value="CoA-dependent acyltransferases"/>
    <property type="match status" value="1"/>
</dbReference>
<evidence type="ECO:0000256" key="10">
    <source>
        <dbReference type="ARBA" id="ARBA00052761"/>
    </source>
</evidence>
<evidence type="ECO:0000256" key="1">
    <source>
        <dbReference type="ARBA" id="ARBA00004052"/>
    </source>
</evidence>
<dbReference type="PANTHER" id="PTHR43416">
    <property type="entry name" value="DIHYDROLIPOYLLYSINE-RESIDUE SUCCINYLTRANSFERASE COMPONENT OF 2-OXOGLUTARATE DEHYDROGENASE COMPLEX, MITOCHONDRIAL-RELATED"/>
    <property type="match status" value="1"/>
</dbReference>
<evidence type="ECO:0000259" key="14">
    <source>
        <dbReference type="PROSITE" id="PS51826"/>
    </source>
</evidence>
<dbReference type="GO" id="GO:0006099">
    <property type="term" value="P:tricarboxylic acid cycle"/>
    <property type="evidence" value="ECO:0007669"/>
    <property type="project" value="UniProtKB-UniRule"/>
</dbReference>
<gene>
    <name evidence="15" type="ORF">BECKFW1821A_GA0114235_100296</name>
</gene>
<keyword evidence="9 11" id="KW-0012">Acyltransferase</keyword>
<feature type="region of interest" description="Disordered" evidence="12">
    <location>
        <begin position="164"/>
        <end position="205"/>
    </location>
</feature>
<dbReference type="InterPro" id="IPR023213">
    <property type="entry name" value="CAT-like_dom_sf"/>
</dbReference>
<organism evidence="15">
    <name type="scientific">Candidatus Kentrum sp. FW</name>
    <dbReference type="NCBI Taxonomy" id="2126338"/>
    <lineage>
        <taxon>Bacteria</taxon>
        <taxon>Pseudomonadati</taxon>
        <taxon>Pseudomonadota</taxon>
        <taxon>Gammaproteobacteria</taxon>
        <taxon>Candidatus Kentrum</taxon>
    </lineage>
</organism>
<keyword evidence="6 11" id="KW-0816">Tricarboxylic acid cycle</keyword>